<keyword evidence="4 7" id="KW-0812">Transmembrane</keyword>
<feature type="domain" description="Mechanosensitive ion channel transmembrane helices 2/3" evidence="10">
    <location>
        <begin position="76"/>
        <end position="113"/>
    </location>
</feature>
<feature type="transmembrane region" description="Helical" evidence="7">
    <location>
        <begin position="94"/>
        <end position="116"/>
    </location>
</feature>
<dbReference type="InterPro" id="IPR006685">
    <property type="entry name" value="MscS_channel_2nd"/>
</dbReference>
<dbReference type="Pfam" id="PF21088">
    <property type="entry name" value="MS_channel_1st"/>
    <property type="match status" value="1"/>
</dbReference>
<evidence type="ECO:0000259" key="9">
    <source>
        <dbReference type="Pfam" id="PF21082"/>
    </source>
</evidence>
<organism evidence="11 12">
    <name type="scientific">Rubrivivax gelatinosus</name>
    <name type="common">Rhodocyclus gelatinosus</name>
    <name type="synonym">Rhodopseudomonas gelatinosa</name>
    <dbReference type="NCBI Taxonomy" id="28068"/>
    <lineage>
        <taxon>Bacteria</taxon>
        <taxon>Pseudomonadati</taxon>
        <taxon>Pseudomonadota</taxon>
        <taxon>Betaproteobacteria</taxon>
        <taxon>Burkholderiales</taxon>
        <taxon>Sphaerotilaceae</taxon>
        <taxon>Rubrivivax</taxon>
    </lineage>
</organism>
<feature type="domain" description="Mechanosensitive ion channel MscS" evidence="8">
    <location>
        <begin position="115"/>
        <end position="176"/>
    </location>
</feature>
<reference evidence="11" key="2">
    <citation type="journal article" date="2020" name="Microorganisms">
        <title>Osmotic Adaptation and Compatible Solute Biosynthesis of Phototrophic Bacteria as Revealed from Genome Analyses.</title>
        <authorList>
            <person name="Imhoff J.F."/>
            <person name="Rahn T."/>
            <person name="Kunzel S."/>
            <person name="Keller A."/>
            <person name="Neulinger S.C."/>
        </authorList>
    </citation>
    <scope>NUCLEOTIDE SEQUENCE</scope>
    <source>
        <strain evidence="11">IM 151</strain>
    </source>
</reference>
<keyword evidence="6 7" id="KW-0472">Membrane</keyword>
<dbReference type="SUPFAM" id="SSF82861">
    <property type="entry name" value="Mechanosensitive channel protein MscS (YggB), transmembrane region"/>
    <property type="match status" value="1"/>
</dbReference>
<evidence type="ECO:0000256" key="3">
    <source>
        <dbReference type="ARBA" id="ARBA00022475"/>
    </source>
</evidence>
<evidence type="ECO:0000259" key="8">
    <source>
        <dbReference type="Pfam" id="PF00924"/>
    </source>
</evidence>
<protein>
    <submittedName>
        <fullName evidence="11">Mechanosensitive ion channel protein MscS</fullName>
    </submittedName>
</protein>
<dbReference type="InterPro" id="IPR011014">
    <property type="entry name" value="MscS_channel_TM-2"/>
</dbReference>
<evidence type="ECO:0000256" key="4">
    <source>
        <dbReference type="ARBA" id="ARBA00022692"/>
    </source>
</evidence>
<reference evidence="11" key="1">
    <citation type="submission" date="2017-08" db="EMBL/GenBank/DDBJ databases">
        <authorList>
            <person name="Imhoff J.F."/>
            <person name="Rahn T."/>
            <person name="Kuenzel S."/>
            <person name="Neulinger S.C."/>
        </authorList>
    </citation>
    <scope>NUCLEOTIDE SEQUENCE</scope>
    <source>
        <strain evidence="11">IM 151</strain>
    </source>
</reference>
<evidence type="ECO:0000256" key="5">
    <source>
        <dbReference type="ARBA" id="ARBA00022989"/>
    </source>
</evidence>
<comment type="subcellular location">
    <subcellularLocation>
        <location evidence="1">Cell membrane</location>
        <topology evidence="1">Multi-pass membrane protein</topology>
    </subcellularLocation>
</comment>
<dbReference type="InterPro" id="IPR011066">
    <property type="entry name" value="MscS_channel_C_sf"/>
</dbReference>
<evidence type="ECO:0000313" key="12">
    <source>
        <dbReference type="Proteomes" id="UP001041814"/>
    </source>
</evidence>
<dbReference type="Gene3D" id="3.30.70.100">
    <property type="match status" value="1"/>
</dbReference>
<evidence type="ECO:0000256" key="6">
    <source>
        <dbReference type="ARBA" id="ARBA00023136"/>
    </source>
</evidence>
<dbReference type="PANTHER" id="PTHR30460">
    <property type="entry name" value="MODERATE CONDUCTANCE MECHANOSENSITIVE CHANNEL YBIO"/>
    <property type="match status" value="1"/>
</dbReference>
<accession>A0ABS1E2K2</accession>
<evidence type="ECO:0000313" key="11">
    <source>
        <dbReference type="EMBL" id="MBK1715685.1"/>
    </source>
</evidence>
<proteinExistence type="inferred from homology"/>
<keyword evidence="12" id="KW-1185">Reference proteome</keyword>
<keyword evidence="5 7" id="KW-1133">Transmembrane helix</keyword>
<feature type="transmembrane region" description="Helical" evidence="7">
    <location>
        <begin position="69"/>
        <end position="88"/>
    </location>
</feature>
<dbReference type="Gene3D" id="2.30.30.60">
    <property type="match status" value="1"/>
</dbReference>
<comment type="similarity">
    <text evidence="2">Belongs to the MscS (TC 1.A.23) family.</text>
</comment>
<dbReference type="InterPro" id="IPR049278">
    <property type="entry name" value="MS_channel_C"/>
</dbReference>
<dbReference type="Pfam" id="PF21082">
    <property type="entry name" value="MS_channel_3rd"/>
    <property type="match status" value="1"/>
</dbReference>
<keyword evidence="3" id="KW-1003">Cell membrane</keyword>
<comment type="caution">
    <text evidence="11">The sequence shown here is derived from an EMBL/GenBank/DDBJ whole genome shotgun (WGS) entry which is preliminary data.</text>
</comment>
<dbReference type="PANTHER" id="PTHR30460:SF0">
    <property type="entry name" value="MODERATE CONDUCTANCE MECHANOSENSITIVE CHANNEL YBIO"/>
    <property type="match status" value="1"/>
</dbReference>
<dbReference type="Pfam" id="PF00924">
    <property type="entry name" value="MS_channel_2nd"/>
    <property type="match status" value="1"/>
</dbReference>
<evidence type="ECO:0000256" key="2">
    <source>
        <dbReference type="ARBA" id="ARBA00008017"/>
    </source>
</evidence>
<dbReference type="SUPFAM" id="SSF50182">
    <property type="entry name" value="Sm-like ribonucleoproteins"/>
    <property type="match status" value="1"/>
</dbReference>
<evidence type="ECO:0000256" key="1">
    <source>
        <dbReference type="ARBA" id="ARBA00004651"/>
    </source>
</evidence>
<feature type="transmembrane region" description="Helical" evidence="7">
    <location>
        <begin position="23"/>
        <end position="44"/>
    </location>
</feature>
<dbReference type="RefSeq" id="WP_200380183.1">
    <property type="nucleotide sequence ID" value="NZ_NRRU01000144.1"/>
</dbReference>
<name>A0ABS1E2K2_RUBGE</name>
<dbReference type="InterPro" id="IPR023408">
    <property type="entry name" value="MscS_beta-dom_sf"/>
</dbReference>
<dbReference type="Proteomes" id="UP001041814">
    <property type="component" value="Unassembled WGS sequence"/>
</dbReference>
<evidence type="ECO:0000256" key="7">
    <source>
        <dbReference type="SAM" id="Phobius"/>
    </source>
</evidence>
<dbReference type="SUPFAM" id="SSF82689">
    <property type="entry name" value="Mechanosensitive channel protein MscS (YggB), C-terminal domain"/>
    <property type="match status" value="1"/>
</dbReference>
<dbReference type="InterPro" id="IPR049142">
    <property type="entry name" value="MS_channel_1st"/>
</dbReference>
<dbReference type="InterPro" id="IPR045276">
    <property type="entry name" value="YbiO_bact"/>
</dbReference>
<dbReference type="EMBL" id="NRRU01000144">
    <property type="protein sequence ID" value="MBK1715685.1"/>
    <property type="molecule type" value="Genomic_DNA"/>
</dbReference>
<evidence type="ECO:0000259" key="10">
    <source>
        <dbReference type="Pfam" id="PF21088"/>
    </source>
</evidence>
<dbReference type="Gene3D" id="1.10.287.1260">
    <property type="match status" value="1"/>
</dbReference>
<gene>
    <name evidence="11" type="ORF">CKO43_23325</name>
</gene>
<feature type="domain" description="Mechanosensitive ion channel MscS C-terminal" evidence="9">
    <location>
        <begin position="186"/>
        <end position="272"/>
    </location>
</feature>
<sequence length="308" mass="34059">MDAWTTALAEIEFGRWNELLRSGLRIVLIVAAAWVLAVVLQRLVRAMNVHFSQRMEGDAVRRAETINRVARYLIGIVVGALATMTVLAEVGISLAPILGAAGVVGIAVGFGAQSLVKDYFTGFFILFEDQIRTGDVVEIAGIGGLVEDITLRHVRLRDYDGNVHYVPNNLITTVTNRGRHFAFSVFDLRVAYREDLDEVYAVVREVAAGMRSDERFRERILEDLDLAGVEGWGESAITVRARFKVAPLAQWDVRREFLRRLKRAFDERGIEIPYPHLTVYAGAGKDGAAPALPLGIRRQASTPDAANA</sequence>
<dbReference type="InterPro" id="IPR010920">
    <property type="entry name" value="LSM_dom_sf"/>
</dbReference>